<dbReference type="EMBL" id="VSRR010041179">
    <property type="protein sequence ID" value="MPC75467.1"/>
    <property type="molecule type" value="Genomic_DNA"/>
</dbReference>
<keyword evidence="2" id="KW-1185">Reference proteome</keyword>
<protein>
    <submittedName>
        <fullName evidence="1">Uncharacterized protein</fullName>
    </submittedName>
</protein>
<sequence>MHIRDISGFTSGLSGDVGSVSKLLVKYDLLSRQRESVRFPCKKDTSREEASLLVSMLTPLVPLLPLEMRIGRPSVLWALDTREDVR</sequence>
<organism evidence="1 2">
    <name type="scientific">Portunus trituberculatus</name>
    <name type="common">Swimming crab</name>
    <name type="synonym">Neptunus trituberculatus</name>
    <dbReference type="NCBI Taxonomy" id="210409"/>
    <lineage>
        <taxon>Eukaryota</taxon>
        <taxon>Metazoa</taxon>
        <taxon>Ecdysozoa</taxon>
        <taxon>Arthropoda</taxon>
        <taxon>Crustacea</taxon>
        <taxon>Multicrustacea</taxon>
        <taxon>Malacostraca</taxon>
        <taxon>Eumalacostraca</taxon>
        <taxon>Eucarida</taxon>
        <taxon>Decapoda</taxon>
        <taxon>Pleocyemata</taxon>
        <taxon>Brachyura</taxon>
        <taxon>Eubrachyura</taxon>
        <taxon>Portunoidea</taxon>
        <taxon>Portunidae</taxon>
        <taxon>Portuninae</taxon>
        <taxon>Portunus</taxon>
    </lineage>
</organism>
<accession>A0A5B7I1Z6</accession>
<evidence type="ECO:0000313" key="1">
    <source>
        <dbReference type="EMBL" id="MPC75467.1"/>
    </source>
</evidence>
<name>A0A5B7I1Z6_PORTR</name>
<comment type="caution">
    <text evidence="1">The sequence shown here is derived from an EMBL/GenBank/DDBJ whole genome shotgun (WGS) entry which is preliminary data.</text>
</comment>
<evidence type="ECO:0000313" key="2">
    <source>
        <dbReference type="Proteomes" id="UP000324222"/>
    </source>
</evidence>
<gene>
    <name evidence="1" type="ORF">E2C01_069855</name>
</gene>
<dbReference type="Proteomes" id="UP000324222">
    <property type="component" value="Unassembled WGS sequence"/>
</dbReference>
<dbReference type="AlphaFoldDB" id="A0A5B7I1Z6"/>
<proteinExistence type="predicted"/>
<reference evidence="1 2" key="1">
    <citation type="submission" date="2019-05" db="EMBL/GenBank/DDBJ databases">
        <title>Another draft genome of Portunus trituberculatus and its Hox gene families provides insights of decapod evolution.</title>
        <authorList>
            <person name="Jeong J.-H."/>
            <person name="Song I."/>
            <person name="Kim S."/>
            <person name="Choi T."/>
            <person name="Kim D."/>
            <person name="Ryu S."/>
            <person name="Kim W."/>
        </authorList>
    </citation>
    <scope>NUCLEOTIDE SEQUENCE [LARGE SCALE GENOMIC DNA]</scope>
    <source>
        <tissue evidence="1">Muscle</tissue>
    </source>
</reference>